<keyword evidence="1" id="KW-0677">Repeat</keyword>
<reference evidence="5" key="1">
    <citation type="submission" date="2021-03" db="EMBL/GenBank/DDBJ databases">
        <authorList>
            <person name="Bekaert M."/>
        </authorList>
    </citation>
    <scope>NUCLEOTIDE SEQUENCE</scope>
</reference>
<evidence type="ECO:0000256" key="2">
    <source>
        <dbReference type="ARBA" id="ARBA00023043"/>
    </source>
</evidence>
<protein>
    <submittedName>
        <fullName evidence="5">ANKRD50</fullName>
    </submittedName>
</protein>
<evidence type="ECO:0000256" key="3">
    <source>
        <dbReference type="PROSITE-ProRule" id="PRU00023"/>
    </source>
</evidence>
<dbReference type="AlphaFoldDB" id="A0A8S3SMN1"/>
<feature type="repeat" description="ANK" evidence="3">
    <location>
        <begin position="447"/>
        <end position="479"/>
    </location>
</feature>
<dbReference type="Gene3D" id="1.25.40.20">
    <property type="entry name" value="Ankyrin repeat-containing domain"/>
    <property type="match status" value="4"/>
</dbReference>
<dbReference type="PANTHER" id="PTHR24198">
    <property type="entry name" value="ANKYRIN REPEAT AND PROTEIN KINASE DOMAIN-CONTAINING PROTEIN"/>
    <property type="match status" value="1"/>
</dbReference>
<dbReference type="PROSITE" id="PS50297">
    <property type="entry name" value="ANK_REP_REGION"/>
    <property type="match status" value="5"/>
</dbReference>
<feature type="repeat" description="ANK" evidence="3">
    <location>
        <begin position="741"/>
        <end position="763"/>
    </location>
</feature>
<evidence type="ECO:0000256" key="1">
    <source>
        <dbReference type="ARBA" id="ARBA00022737"/>
    </source>
</evidence>
<dbReference type="OrthoDB" id="539213at2759"/>
<proteinExistence type="predicted"/>
<dbReference type="SMART" id="SM00248">
    <property type="entry name" value="ANK"/>
    <property type="match status" value="12"/>
</dbReference>
<dbReference type="PROSITE" id="PS50088">
    <property type="entry name" value="ANK_REPEAT"/>
    <property type="match status" value="5"/>
</dbReference>
<feature type="repeat" description="ANK" evidence="3">
    <location>
        <begin position="583"/>
        <end position="615"/>
    </location>
</feature>
<name>A0A8S3SMN1_MYTED</name>
<dbReference type="Pfam" id="PF12796">
    <property type="entry name" value="Ank_2"/>
    <property type="match status" value="4"/>
</dbReference>
<keyword evidence="6" id="KW-1185">Reference proteome</keyword>
<dbReference type="PANTHER" id="PTHR24198:SF165">
    <property type="entry name" value="ANKYRIN REPEAT-CONTAINING PROTEIN-RELATED"/>
    <property type="match status" value="1"/>
</dbReference>
<feature type="region of interest" description="Disordered" evidence="4">
    <location>
        <begin position="918"/>
        <end position="947"/>
    </location>
</feature>
<comment type="caution">
    <text evidence="5">The sequence shown here is derived from an EMBL/GenBank/DDBJ whole genome shotgun (WGS) entry which is preliminary data.</text>
</comment>
<dbReference type="InterPro" id="IPR036770">
    <property type="entry name" value="Ankyrin_rpt-contain_sf"/>
</dbReference>
<dbReference type="EMBL" id="CAJPWZ010001626">
    <property type="protein sequence ID" value="CAG2219274.1"/>
    <property type="molecule type" value="Genomic_DNA"/>
</dbReference>
<dbReference type="Proteomes" id="UP000683360">
    <property type="component" value="Unassembled WGS sequence"/>
</dbReference>
<gene>
    <name evidence="5" type="ORF">MEDL_32843</name>
</gene>
<feature type="compositionally biased region" description="Basic and acidic residues" evidence="4">
    <location>
        <begin position="934"/>
        <end position="945"/>
    </location>
</feature>
<organism evidence="5 6">
    <name type="scientific">Mytilus edulis</name>
    <name type="common">Blue mussel</name>
    <dbReference type="NCBI Taxonomy" id="6550"/>
    <lineage>
        <taxon>Eukaryota</taxon>
        <taxon>Metazoa</taxon>
        <taxon>Spiralia</taxon>
        <taxon>Lophotrochozoa</taxon>
        <taxon>Mollusca</taxon>
        <taxon>Bivalvia</taxon>
        <taxon>Autobranchia</taxon>
        <taxon>Pteriomorphia</taxon>
        <taxon>Mytilida</taxon>
        <taxon>Mytiloidea</taxon>
        <taxon>Mytilidae</taxon>
        <taxon>Mytilinae</taxon>
        <taxon>Mytilus</taxon>
    </lineage>
</organism>
<feature type="repeat" description="ANK" evidence="3">
    <location>
        <begin position="883"/>
        <end position="905"/>
    </location>
</feature>
<dbReference type="Pfam" id="PF00023">
    <property type="entry name" value="Ank"/>
    <property type="match status" value="1"/>
</dbReference>
<dbReference type="InterPro" id="IPR002110">
    <property type="entry name" value="Ankyrin_rpt"/>
</dbReference>
<evidence type="ECO:0000313" key="6">
    <source>
        <dbReference type="Proteomes" id="UP000683360"/>
    </source>
</evidence>
<dbReference type="SUPFAM" id="SSF48403">
    <property type="entry name" value="Ankyrin repeat"/>
    <property type="match status" value="2"/>
</dbReference>
<keyword evidence="2 3" id="KW-0040">ANK repeat</keyword>
<feature type="repeat" description="ANK" evidence="3">
    <location>
        <begin position="707"/>
        <end position="739"/>
    </location>
</feature>
<accession>A0A8S3SMN1</accession>
<evidence type="ECO:0000256" key="4">
    <source>
        <dbReference type="SAM" id="MobiDB-lite"/>
    </source>
</evidence>
<evidence type="ECO:0000313" key="5">
    <source>
        <dbReference type="EMBL" id="CAG2219274.1"/>
    </source>
</evidence>
<sequence>MSTLGNIIPEKSLVDRKRSNFTKSLDLGGVQSIDCGGPQDREDIDDFSKSVHVLRQNDGKYKIHNNQKPLVDKNTHSKSVKTSLRQYFQWLKGVKLSKDKKKLKTNQEHANCDETNASCSLVIGGNLETGGQCTCSKFHYHTFQNRTFFLPVEISEKAEKHFASKVEFVEANQRYLNVCNTFWRPALSLNQQRFSNRKTSIGNLVEFESLWPEESSLKSLLTDGLQNTALCDAISELALLAVVCGPVQLLESLISLSLVRLDCHLEDGQGLLHYACLMRRPQLITYLTKSGVMPELPDRRGYTADETCFCPKIWRHLPKKYHINTSVCPSYETLIVPSFHDKSVLFRMAQTTGNVYEIQMNLQTLNFNVNTECNTDGDFLIHVAVRGGLCQLPLIMTLVRIQHADIELCNSKGMTPLMIAAQSGNSILCDLLICVLGADPNKVNVENGRSALHYAAQNCHEDVVSCLIKRGADINQEDYHGCLPDNLPTMHQYYTSADCNEIICQRRKQRQETLVDIVINGQITTDDLAESDLCCVDDEGYTIIMLAARHNRIENLKQLLDFSLKSVDAQYSNTSTNDSMKEIGMTALSMAASMGHKDSARLLLLKGANACIVDISGYLPLHHAVLQSHDDVVDVILDFFPLTYKGLKKALDLCNSPALQRKLKQAQQRRQDEIVSPGLLEFTMEGNADKLYCLLEEGDMVDTKSAFGSWPLYLAIENGYHDVVTLLCEKGADLRKRHLATGNTVLHLAASLGRLDVLEFLLKFCKPQYGVDVGRFSGSSKKRLSVNALNGSDKTALQLAADKGFLKPVKCLLNHGSTTALLDANGNLFSVPEYEGVWSEILSHRQRHTDLIMNLIEKDSKPNFEKLKKAWVPGFDHNLRDHHGNTPLMLACKVGNVDVVLFLLQSAVYPQSFAEDDSLIEDNSDNDSGVLDNDSVKTDSQEGEPHCNYYPVVRKSPVMRSEVTENRKVESLLQDISRPSGLSIYHDGFINHICAVNSMDGSTTLHTCLLKGDNFRIMELLLKIDPNDMTVNIQNSSGLTPLHLACQLERRKCTEILVNCPETDLNIPTLDGKLAEEMTNNKTIIKIVQRGRWGHPVRYKPSSKSRSSSVTNASIYTQPFQSEAQSIINLEKVHSRFEAMKLNLHKHSNKEQT</sequence>